<feature type="binding site" evidence="7">
    <location>
        <begin position="165"/>
        <end position="172"/>
    </location>
    <ligand>
        <name>GTP</name>
        <dbReference type="ChEBI" id="CHEBI:37565"/>
    </ligand>
</feature>
<dbReference type="InterPro" id="IPR027417">
    <property type="entry name" value="P-loop_NTPase"/>
</dbReference>
<evidence type="ECO:0000256" key="7">
    <source>
        <dbReference type="HAMAP-Rule" id="MF_01454"/>
    </source>
</evidence>
<reference evidence="11 12" key="1">
    <citation type="journal article" date="2016" name="Nat. Commun.">
        <title>Thousands of microbial genomes shed light on interconnected biogeochemical processes in an aquifer system.</title>
        <authorList>
            <person name="Anantharaman K."/>
            <person name="Brown C.T."/>
            <person name="Hug L.A."/>
            <person name="Sharon I."/>
            <person name="Castelle C.J."/>
            <person name="Probst A.J."/>
            <person name="Thomas B.C."/>
            <person name="Singh A."/>
            <person name="Wilkins M.J."/>
            <person name="Karaoz U."/>
            <person name="Brodie E.L."/>
            <person name="Williams K.H."/>
            <person name="Hubbard S.S."/>
            <person name="Banfield J.F."/>
        </authorList>
    </citation>
    <scope>NUCLEOTIDE SEQUENCE [LARGE SCALE GENOMIC DNA]</scope>
</reference>
<dbReference type="FunFam" id="2.70.210.12:FF:000001">
    <property type="entry name" value="GTPase Obg"/>
    <property type="match status" value="1"/>
</dbReference>
<accession>A0A1G2DU97</accession>
<evidence type="ECO:0000256" key="8">
    <source>
        <dbReference type="SAM" id="MobiDB-lite"/>
    </source>
</evidence>
<feature type="binding site" evidence="7">
    <location>
        <begin position="302"/>
        <end position="304"/>
    </location>
    <ligand>
        <name>GTP</name>
        <dbReference type="ChEBI" id="CHEBI:37565"/>
    </ligand>
</feature>
<evidence type="ECO:0000313" key="12">
    <source>
        <dbReference type="Proteomes" id="UP000178106"/>
    </source>
</evidence>
<dbReference type="GO" id="GO:0005737">
    <property type="term" value="C:cytoplasm"/>
    <property type="evidence" value="ECO:0007669"/>
    <property type="project" value="UniProtKB-SubCell"/>
</dbReference>
<feature type="domain" description="Obg" evidence="10">
    <location>
        <begin position="1"/>
        <end position="158"/>
    </location>
</feature>
<organism evidence="11 12">
    <name type="scientific">Candidatus Lloydbacteria bacterium RIFOXYC12_FULL_46_25</name>
    <dbReference type="NCBI Taxonomy" id="1798670"/>
    <lineage>
        <taxon>Bacteria</taxon>
        <taxon>Candidatus Lloydiibacteriota</taxon>
    </lineage>
</organism>
<dbReference type="InterPro" id="IPR014100">
    <property type="entry name" value="GTP-bd_Obg/CgtA"/>
</dbReference>
<dbReference type="CDD" id="cd01898">
    <property type="entry name" value="Obg"/>
    <property type="match status" value="1"/>
</dbReference>
<comment type="similarity">
    <text evidence="1 7">Belongs to the TRAFAC class OBG-HflX-like GTPase superfamily. OBG GTPase family.</text>
</comment>
<dbReference type="InterPro" id="IPR036726">
    <property type="entry name" value="GTP1_OBG_dom_sf"/>
</dbReference>
<feature type="binding site" evidence="7">
    <location>
        <position position="172"/>
    </location>
    <ligand>
        <name>Mg(2+)</name>
        <dbReference type="ChEBI" id="CHEBI:18420"/>
    </ligand>
</feature>
<comment type="subunit">
    <text evidence="7">Monomer.</text>
</comment>
<dbReference type="Gene3D" id="2.70.210.12">
    <property type="entry name" value="GTP1/OBG domain"/>
    <property type="match status" value="1"/>
</dbReference>
<dbReference type="PIRSF" id="PIRSF002401">
    <property type="entry name" value="GTP_bd_Obg/CgtA"/>
    <property type="match status" value="1"/>
</dbReference>
<evidence type="ECO:0000256" key="2">
    <source>
        <dbReference type="ARBA" id="ARBA00022490"/>
    </source>
</evidence>
<feature type="binding site" evidence="7">
    <location>
        <position position="192"/>
    </location>
    <ligand>
        <name>Mg(2+)</name>
        <dbReference type="ChEBI" id="CHEBI:18420"/>
    </ligand>
</feature>
<comment type="function">
    <text evidence="7">An essential GTPase which binds GTP, GDP and possibly (p)ppGpp with moderate affinity, with high nucleotide exchange rates and a fairly low GTP hydrolysis rate. Plays a role in control of the cell cycle, stress response, ribosome biogenesis and in those bacteria that undergo differentiation, in morphogenesis control.</text>
</comment>
<feature type="region of interest" description="Disordered" evidence="8">
    <location>
        <begin position="126"/>
        <end position="145"/>
    </location>
</feature>
<dbReference type="Pfam" id="PF01926">
    <property type="entry name" value="MMR_HSR1"/>
    <property type="match status" value="1"/>
</dbReference>
<evidence type="ECO:0000256" key="4">
    <source>
        <dbReference type="ARBA" id="ARBA00022801"/>
    </source>
</evidence>
<dbReference type="HAMAP" id="MF_01454">
    <property type="entry name" value="GTPase_Obg"/>
    <property type="match status" value="1"/>
</dbReference>
<dbReference type="PROSITE" id="PS51710">
    <property type="entry name" value="G_OBG"/>
    <property type="match status" value="1"/>
</dbReference>
<dbReference type="PROSITE" id="PS00905">
    <property type="entry name" value="GTP1_OBG"/>
    <property type="match status" value="1"/>
</dbReference>
<keyword evidence="5 7" id="KW-0460">Magnesium</keyword>
<name>A0A1G2DU97_9BACT</name>
<feature type="binding site" evidence="7">
    <location>
        <begin position="190"/>
        <end position="194"/>
    </location>
    <ligand>
        <name>GTP</name>
        <dbReference type="ChEBI" id="CHEBI:37565"/>
    </ligand>
</feature>
<dbReference type="PANTHER" id="PTHR11702">
    <property type="entry name" value="DEVELOPMENTALLY REGULATED GTP-BINDING PROTEIN-RELATED"/>
    <property type="match status" value="1"/>
</dbReference>
<gene>
    <name evidence="7" type="primary">obg</name>
    <name evidence="11" type="ORF">A2494_04340</name>
</gene>
<evidence type="ECO:0000256" key="5">
    <source>
        <dbReference type="ARBA" id="ARBA00022842"/>
    </source>
</evidence>
<dbReference type="NCBIfam" id="NF008956">
    <property type="entry name" value="PRK12299.1"/>
    <property type="match status" value="1"/>
</dbReference>
<proteinExistence type="inferred from homology"/>
<feature type="binding site" evidence="7">
    <location>
        <begin position="274"/>
        <end position="277"/>
    </location>
    <ligand>
        <name>GTP</name>
        <dbReference type="ChEBI" id="CHEBI:37565"/>
    </ligand>
</feature>
<dbReference type="Gene3D" id="3.40.50.300">
    <property type="entry name" value="P-loop containing nucleotide triphosphate hydrolases"/>
    <property type="match status" value="1"/>
</dbReference>
<dbReference type="SUPFAM" id="SSF82051">
    <property type="entry name" value="Obg GTP-binding protein N-terminal domain"/>
    <property type="match status" value="1"/>
</dbReference>
<evidence type="ECO:0000256" key="3">
    <source>
        <dbReference type="ARBA" id="ARBA00022741"/>
    </source>
</evidence>
<dbReference type="PANTHER" id="PTHR11702:SF31">
    <property type="entry name" value="MITOCHONDRIAL RIBOSOME-ASSOCIATED GTPASE 2"/>
    <property type="match status" value="1"/>
</dbReference>
<dbReference type="InterPro" id="IPR006169">
    <property type="entry name" value="GTP1_OBG_dom"/>
</dbReference>
<keyword evidence="6 7" id="KW-0342">GTP-binding</keyword>
<comment type="subcellular location">
    <subcellularLocation>
        <location evidence="7">Cytoplasm</location>
    </subcellularLocation>
</comment>
<dbReference type="GO" id="GO:0000287">
    <property type="term" value="F:magnesium ion binding"/>
    <property type="evidence" value="ECO:0007669"/>
    <property type="project" value="InterPro"/>
</dbReference>
<dbReference type="AlphaFoldDB" id="A0A1G2DU97"/>
<dbReference type="Pfam" id="PF01018">
    <property type="entry name" value="GTP1_OBG"/>
    <property type="match status" value="1"/>
</dbReference>
<dbReference type="Proteomes" id="UP000178106">
    <property type="component" value="Unassembled WGS sequence"/>
</dbReference>
<comment type="cofactor">
    <cofactor evidence="7">
        <name>Mg(2+)</name>
        <dbReference type="ChEBI" id="CHEBI:18420"/>
    </cofactor>
</comment>
<dbReference type="InterPro" id="IPR006074">
    <property type="entry name" value="GTP1-OBG_CS"/>
</dbReference>
<dbReference type="InterPro" id="IPR045086">
    <property type="entry name" value="OBG_GTPase"/>
</dbReference>
<keyword evidence="2 7" id="KW-0963">Cytoplasm</keyword>
<sequence>MAFVDELTIHIKSGKGGDGVERFRHEKGKEFAGPSGGDGGRGGNVYLVGSRDLGLLYKYRHEKKFGAEDGEPGKKDSLHGRNGEDLMLKLPVGSIVKNLTTGATVQILKEDEPMLLLKGGHGGLGNERFKSSTNQAPTKTTPGKPAQEADFYIELQLLVDVGFAGFPNAGKSSLLNALTNASAKIGAYQFTTLEPNLGAFHGYILADIPGLIEGASEGKGLGHKFLRHIKRTKMIAHLISLENEDVMEAYKTIRKELETFDKELGEKDEIIVLTKTDMVDEKTLEEAKKKLATLKKPVFTITILDDKVMKEFGDALVKLLRAKD</sequence>
<protein>
    <recommendedName>
        <fullName evidence="7">GTPase Obg</fullName>
        <ecNumber evidence="7">3.6.5.-</ecNumber>
    </recommendedName>
    <alternativeName>
        <fullName evidence="7">GTP-binding protein Obg</fullName>
    </alternativeName>
</protein>
<evidence type="ECO:0000259" key="9">
    <source>
        <dbReference type="PROSITE" id="PS51710"/>
    </source>
</evidence>
<evidence type="ECO:0000256" key="6">
    <source>
        <dbReference type="ARBA" id="ARBA00023134"/>
    </source>
</evidence>
<evidence type="ECO:0000313" key="11">
    <source>
        <dbReference type="EMBL" id="OGZ16541.1"/>
    </source>
</evidence>
<dbReference type="SUPFAM" id="SSF52540">
    <property type="entry name" value="P-loop containing nucleoside triphosphate hydrolases"/>
    <property type="match status" value="1"/>
</dbReference>
<keyword evidence="7" id="KW-0479">Metal-binding</keyword>
<dbReference type="EMBL" id="MHLU01000172">
    <property type="protein sequence ID" value="OGZ16541.1"/>
    <property type="molecule type" value="Genomic_DNA"/>
</dbReference>
<dbReference type="InterPro" id="IPR031167">
    <property type="entry name" value="G_OBG"/>
</dbReference>
<evidence type="ECO:0000256" key="1">
    <source>
        <dbReference type="ARBA" id="ARBA00007699"/>
    </source>
</evidence>
<feature type="binding site" evidence="7">
    <location>
        <begin position="207"/>
        <end position="210"/>
    </location>
    <ligand>
        <name>GTP</name>
        <dbReference type="ChEBI" id="CHEBI:37565"/>
    </ligand>
</feature>
<dbReference type="GO" id="GO:0003924">
    <property type="term" value="F:GTPase activity"/>
    <property type="evidence" value="ECO:0007669"/>
    <property type="project" value="UniProtKB-UniRule"/>
</dbReference>
<dbReference type="GO" id="GO:0005525">
    <property type="term" value="F:GTP binding"/>
    <property type="evidence" value="ECO:0007669"/>
    <property type="project" value="UniProtKB-UniRule"/>
</dbReference>
<dbReference type="NCBIfam" id="TIGR02729">
    <property type="entry name" value="Obg_CgtA"/>
    <property type="match status" value="1"/>
</dbReference>
<feature type="domain" description="OBG-type G" evidence="9">
    <location>
        <begin position="159"/>
        <end position="321"/>
    </location>
</feature>
<comment type="caution">
    <text evidence="11">The sequence shown here is derived from an EMBL/GenBank/DDBJ whole genome shotgun (WGS) entry which is preliminary data.</text>
</comment>
<dbReference type="InterPro" id="IPR006073">
    <property type="entry name" value="GTP-bd"/>
</dbReference>
<dbReference type="EC" id="3.6.5.-" evidence="7"/>
<evidence type="ECO:0000259" key="10">
    <source>
        <dbReference type="PROSITE" id="PS51883"/>
    </source>
</evidence>
<dbReference type="GO" id="GO:0042254">
    <property type="term" value="P:ribosome biogenesis"/>
    <property type="evidence" value="ECO:0007669"/>
    <property type="project" value="UniProtKB-UniRule"/>
</dbReference>
<keyword evidence="4 7" id="KW-0378">Hydrolase</keyword>
<feature type="compositionally biased region" description="Polar residues" evidence="8">
    <location>
        <begin position="131"/>
        <end position="141"/>
    </location>
</feature>
<dbReference type="PROSITE" id="PS51883">
    <property type="entry name" value="OBG"/>
    <property type="match status" value="1"/>
</dbReference>
<dbReference type="PRINTS" id="PR00326">
    <property type="entry name" value="GTP1OBG"/>
</dbReference>
<keyword evidence="3 7" id="KW-0547">Nucleotide-binding</keyword>